<evidence type="ECO:0000256" key="9">
    <source>
        <dbReference type="ARBA" id="ARBA00023237"/>
    </source>
</evidence>
<keyword evidence="10" id="KW-0732">Signal</keyword>
<evidence type="ECO:0000256" key="10">
    <source>
        <dbReference type="SAM" id="SignalP"/>
    </source>
</evidence>
<evidence type="ECO:0000313" key="12">
    <source>
        <dbReference type="Proteomes" id="UP000243745"/>
    </source>
</evidence>
<evidence type="ECO:0000256" key="3">
    <source>
        <dbReference type="ARBA" id="ARBA00022448"/>
    </source>
</evidence>
<comment type="subcellular location">
    <subcellularLocation>
        <location evidence="1">Cell outer membrane</location>
        <topology evidence="1">Multi-pass membrane protein</topology>
    </subcellularLocation>
</comment>
<dbReference type="Pfam" id="PF02264">
    <property type="entry name" value="LamB"/>
    <property type="match status" value="1"/>
</dbReference>
<dbReference type="GO" id="GO:0009279">
    <property type="term" value="C:cell outer membrane"/>
    <property type="evidence" value="ECO:0007669"/>
    <property type="project" value="UniProtKB-SubCell"/>
</dbReference>
<feature type="signal peptide" evidence="10">
    <location>
        <begin position="1"/>
        <end position="23"/>
    </location>
</feature>
<dbReference type="PANTHER" id="PTHR38762">
    <property type="entry name" value="CRYPTIC OUTER MEMBRANE PORIN BGLH-RELATED"/>
    <property type="match status" value="1"/>
</dbReference>
<keyword evidence="3" id="KW-0813">Transport</keyword>
<evidence type="ECO:0000256" key="7">
    <source>
        <dbReference type="ARBA" id="ARBA00023114"/>
    </source>
</evidence>
<keyword evidence="7" id="KW-0626">Porin</keyword>
<keyword evidence="8" id="KW-0472">Membrane</keyword>
<dbReference type="Proteomes" id="UP000243745">
    <property type="component" value="Unassembled WGS sequence"/>
</dbReference>
<dbReference type="RefSeq" id="WP_093141435.1">
    <property type="nucleotide sequence ID" value="NZ_FOXF01000012.1"/>
</dbReference>
<sequence length="445" mass="49109">MKINWLPLAAAVAFAAGSVSASAVDFNGYFRAGAQVNADRGEVYCLGTGADGHKVGRLGDECDTYGEIALGQNVYDKAGSKFSIHTLLAYGTTEGNRDLQGNSWQGVGGDGPWGGQRISFREVYAKYDTDGGYSIWSGKRFYRRKDIHIMDFYYLNNSGYGAGIEGINAGNGNLNFAVIKWANDGASADYNRNVYKLDARWDGINLGSVGALDASVIYAIPVISKQQRDVNEGDSRGNQGNSGALITLDLGSNFGSDIIVNNHAVAQWGSNGFAYVGAYKNHAGDNYTPDVDANGVRLIDWGTLDWGSNFDLGYSFLWAHLHSGNKHTGETWTYTRSGWEYSIVLRPEYKWTEYTRTTLELGYSEMKKTGWVVDEKYGNPDVYKVTLAQQFTPGKGFWSRPAIRFYASYIGGDQFADGWAVQYKNKNHGNHGYQFTFGTQVEAWW</sequence>
<dbReference type="EMBL" id="FOXF01000012">
    <property type="protein sequence ID" value="SFP28172.1"/>
    <property type="molecule type" value="Genomic_DNA"/>
</dbReference>
<reference evidence="11 12" key="1">
    <citation type="submission" date="2016-10" db="EMBL/GenBank/DDBJ databases">
        <authorList>
            <person name="Varghese N."/>
            <person name="Submissions S."/>
        </authorList>
    </citation>
    <scope>NUCLEOTIDE SEQUENCE [LARGE SCALE GENOMIC DNA]</scope>
    <source>
        <strain evidence="11 12">DSM 1361</strain>
    </source>
</reference>
<dbReference type="GO" id="GO:0015774">
    <property type="term" value="P:polysaccharide transport"/>
    <property type="evidence" value="ECO:0007669"/>
    <property type="project" value="TreeGrafter"/>
</dbReference>
<evidence type="ECO:0000256" key="4">
    <source>
        <dbReference type="ARBA" id="ARBA00022452"/>
    </source>
</evidence>
<dbReference type="InterPro" id="IPR003192">
    <property type="entry name" value="Porin_LamB"/>
</dbReference>
<feature type="chain" id="PRO_5024821858" evidence="10">
    <location>
        <begin position="24"/>
        <end position="445"/>
    </location>
</feature>
<dbReference type="GO" id="GO:0015144">
    <property type="term" value="F:carbohydrate transmembrane transporter activity"/>
    <property type="evidence" value="ECO:0007669"/>
    <property type="project" value="TreeGrafter"/>
</dbReference>
<evidence type="ECO:0000256" key="1">
    <source>
        <dbReference type="ARBA" id="ARBA00004571"/>
    </source>
</evidence>
<protein>
    <submittedName>
        <fullName evidence="11">Maltoporin</fullName>
    </submittedName>
</protein>
<dbReference type="InterPro" id="IPR050286">
    <property type="entry name" value="G_neg_Bact_CarbUptk_Porin"/>
</dbReference>
<dbReference type="OrthoDB" id="106611at2"/>
<keyword evidence="4" id="KW-1134">Transmembrane beta strand</keyword>
<keyword evidence="5" id="KW-0812">Transmembrane</keyword>
<dbReference type="Gene3D" id="2.40.170.10">
    <property type="entry name" value="Porin, LamB type"/>
    <property type="match status" value="1"/>
</dbReference>
<evidence type="ECO:0000313" key="11">
    <source>
        <dbReference type="EMBL" id="SFP28172.1"/>
    </source>
</evidence>
<dbReference type="GO" id="GO:0046930">
    <property type="term" value="C:pore complex"/>
    <property type="evidence" value="ECO:0007669"/>
    <property type="project" value="UniProtKB-KW"/>
</dbReference>
<evidence type="ECO:0000256" key="8">
    <source>
        <dbReference type="ARBA" id="ARBA00023136"/>
    </source>
</evidence>
<dbReference type="PANTHER" id="PTHR38762:SF1">
    <property type="entry name" value="CRYPTIC OUTER MEMBRANE PORIN BGLH-RELATED"/>
    <property type="match status" value="1"/>
</dbReference>
<dbReference type="GO" id="GO:0015288">
    <property type="term" value="F:porin activity"/>
    <property type="evidence" value="ECO:0007669"/>
    <property type="project" value="UniProtKB-KW"/>
</dbReference>
<name>A0A662ZI03_9GAMM</name>
<keyword evidence="9" id="KW-0998">Cell outer membrane</keyword>
<dbReference type="AlphaFoldDB" id="A0A662ZI03"/>
<comment type="similarity">
    <text evidence="2">Belongs to the porin LamB (TC 1.B.3) family.</text>
</comment>
<keyword evidence="12" id="KW-1185">Reference proteome</keyword>
<dbReference type="SUPFAM" id="SSF56935">
    <property type="entry name" value="Porins"/>
    <property type="match status" value="1"/>
</dbReference>
<gene>
    <name evidence="11" type="ORF">SAMN02910344_00961</name>
</gene>
<dbReference type="GO" id="GO:0006811">
    <property type="term" value="P:monoatomic ion transport"/>
    <property type="evidence" value="ECO:0007669"/>
    <property type="project" value="UniProtKB-KW"/>
</dbReference>
<evidence type="ECO:0000256" key="2">
    <source>
        <dbReference type="ARBA" id="ARBA00007055"/>
    </source>
</evidence>
<proteinExistence type="inferred from homology"/>
<dbReference type="InterPro" id="IPR036998">
    <property type="entry name" value="Porin_LamB_sf"/>
</dbReference>
<accession>A0A662ZI03</accession>
<keyword evidence="6" id="KW-0406">Ion transport</keyword>
<evidence type="ECO:0000256" key="6">
    <source>
        <dbReference type="ARBA" id="ARBA00023065"/>
    </source>
</evidence>
<evidence type="ECO:0000256" key="5">
    <source>
        <dbReference type="ARBA" id="ARBA00022692"/>
    </source>
</evidence>
<organism evidence="11 12">
    <name type="scientific">Ruminobacter amylophilus</name>
    <dbReference type="NCBI Taxonomy" id="867"/>
    <lineage>
        <taxon>Bacteria</taxon>
        <taxon>Pseudomonadati</taxon>
        <taxon>Pseudomonadota</taxon>
        <taxon>Gammaproteobacteria</taxon>
        <taxon>Aeromonadales</taxon>
        <taxon>Succinivibrionaceae</taxon>
        <taxon>Ruminobacter</taxon>
    </lineage>
</organism>